<dbReference type="InterPro" id="IPR007793">
    <property type="entry name" value="DivIVA_fam"/>
</dbReference>
<dbReference type="Gene3D" id="6.10.250.660">
    <property type="match status" value="1"/>
</dbReference>
<organism evidence="2 3">
    <name type="scientific">Mycoplasmopsis columboralis</name>
    <dbReference type="NCBI Taxonomy" id="171282"/>
    <lineage>
        <taxon>Bacteria</taxon>
        <taxon>Bacillati</taxon>
        <taxon>Mycoplasmatota</taxon>
        <taxon>Mycoplasmoidales</taxon>
        <taxon>Metamycoplasmataceae</taxon>
        <taxon>Mycoplasmopsis</taxon>
    </lineage>
</organism>
<dbReference type="Pfam" id="PF05103">
    <property type="entry name" value="DivIVA"/>
    <property type="match status" value="1"/>
</dbReference>
<dbReference type="KEGG" id="mcou:NCTC10179_00509"/>
<dbReference type="Proteomes" id="UP000289497">
    <property type="component" value="Chromosome"/>
</dbReference>
<evidence type="ECO:0000313" key="2">
    <source>
        <dbReference type="EMBL" id="VEU76333.1"/>
    </source>
</evidence>
<keyword evidence="3" id="KW-1185">Reference proteome</keyword>
<reference evidence="2 3" key="1">
    <citation type="submission" date="2019-01" db="EMBL/GenBank/DDBJ databases">
        <authorList>
            <consortium name="Pathogen Informatics"/>
        </authorList>
    </citation>
    <scope>NUCLEOTIDE SEQUENCE [LARGE SCALE GENOMIC DNA]</scope>
    <source>
        <strain evidence="2 3">NCTC10179</strain>
    </source>
</reference>
<gene>
    <name evidence="2" type="ORF">NCTC10179_00509</name>
</gene>
<protein>
    <submittedName>
        <fullName evidence="2">DivIVA protein</fullName>
    </submittedName>
</protein>
<dbReference type="OrthoDB" id="400925at2"/>
<dbReference type="EMBL" id="LR215039">
    <property type="protein sequence ID" value="VEU76333.1"/>
    <property type="molecule type" value="Genomic_DNA"/>
</dbReference>
<proteinExistence type="predicted"/>
<feature type="coiled-coil region" evidence="1">
    <location>
        <begin position="39"/>
        <end position="87"/>
    </location>
</feature>
<dbReference type="AlphaFoldDB" id="A0A449B6V2"/>
<evidence type="ECO:0000256" key="1">
    <source>
        <dbReference type="SAM" id="Coils"/>
    </source>
</evidence>
<accession>A0A449B6V2</accession>
<evidence type="ECO:0000313" key="3">
    <source>
        <dbReference type="Proteomes" id="UP000289497"/>
    </source>
</evidence>
<keyword evidence="1" id="KW-0175">Coiled coil</keyword>
<sequence>MNHIETIIKKIKKSTFHLSLKGYKREEVDLLLQEILVHLENAKNSNDALSHKIQEYSKRLEMAILEKEQMEFELTRLKSEKGKYEQR</sequence>
<name>A0A449B6V2_9BACT</name>
<dbReference type="RefSeq" id="WP_036434957.1">
    <property type="nucleotide sequence ID" value="NZ_LR215039.1"/>
</dbReference>